<dbReference type="InterPro" id="IPR043128">
    <property type="entry name" value="Rev_trsase/Diguanyl_cyclase"/>
</dbReference>
<dbReference type="SUPFAM" id="SSF56672">
    <property type="entry name" value="DNA/RNA polymerases"/>
    <property type="match status" value="1"/>
</dbReference>
<feature type="domain" description="Reverse transcriptase/retrotransposon-derived protein RNase H-like" evidence="2">
    <location>
        <begin position="102"/>
        <end position="197"/>
    </location>
</feature>
<proteinExistence type="predicted"/>
<keyword evidence="1" id="KW-0511">Multifunctional enzyme</keyword>
<dbReference type="AlphaFoldDB" id="A0AAN8ECA9"/>
<accession>A0AAN8ECA9</accession>
<reference evidence="3 4" key="1">
    <citation type="journal article" date="2023" name="Mol. Biol. Evol.">
        <title>Genomics of Secondarily Temperate Adaptation in the Only Non-Antarctic Icefish.</title>
        <authorList>
            <person name="Rivera-Colon A.G."/>
            <person name="Rayamajhi N."/>
            <person name="Minhas B.F."/>
            <person name="Madrigal G."/>
            <person name="Bilyk K.T."/>
            <person name="Yoon V."/>
            <person name="Hune M."/>
            <person name="Gregory S."/>
            <person name="Cheng C.H.C."/>
            <person name="Catchen J.M."/>
        </authorList>
    </citation>
    <scope>NUCLEOTIDE SEQUENCE [LARGE SCALE GENOMIC DNA]</scope>
    <source>
        <tissue evidence="3">White muscle</tissue>
    </source>
</reference>
<dbReference type="Gene3D" id="3.10.20.370">
    <property type="match status" value="1"/>
</dbReference>
<evidence type="ECO:0000313" key="3">
    <source>
        <dbReference type="EMBL" id="KAK5933028.1"/>
    </source>
</evidence>
<dbReference type="EMBL" id="JAURVH010001515">
    <property type="protein sequence ID" value="KAK5933028.1"/>
    <property type="molecule type" value="Genomic_DNA"/>
</dbReference>
<keyword evidence="4" id="KW-1185">Reference proteome</keyword>
<dbReference type="PANTHER" id="PTHR37984:SF5">
    <property type="entry name" value="PROTEIN NYNRIN-LIKE"/>
    <property type="match status" value="1"/>
</dbReference>
<evidence type="ECO:0000259" key="2">
    <source>
        <dbReference type="Pfam" id="PF17919"/>
    </source>
</evidence>
<dbReference type="FunFam" id="3.30.70.270:FF:000026">
    <property type="entry name" value="Transposon Ty3-G Gag-Pol polyprotein"/>
    <property type="match status" value="1"/>
</dbReference>
<dbReference type="PANTHER" id="PTHR37984">
    <property type="entry name" value="PROTEIN CBG26694"/>
    <property type="match status" value="1"/>
</dbReference>
<comment type="caution">
    <text evidence="3">The sequence shown here is derived from an EMBL/GenBank/DDBJ whole genome shotgun (WGS) entry which is preliminary data.</text>
</comment>
<sequence length="262" mass="29159">MHMKILGQVFTRLAQASLTLNLAKCEFGKATVTYLGKQVGQGQVRPVEAKVTAVAECAVPGTRSDLRRFLGMAGYYRSFCRNFSTVAQPLTRLISPKVDYVWTPECQHAFECVKTLLSHAPVLAAPDLAKPFKFEVDASAVGAGAVLLQEDAAGVDHPVCYFSRKFNKHQVRYSTIEKETLALLLALQHFEVYVGSSSLPVAVFTDHNPIVFLSRMYNHNQRLMRWALIVQDYNLQICHKKGSENVFESVQTGVMCSVVMVL</sequence>
<name>A0AAN8ECA9_CHAGU</name>
<dbReference type="FunFam" id="3.10.20.370:FF:000001">
    <property type="entry name" value="Retrovirus-related Pol polyprotein from transposon 17.6-like protein"/>
    <property type="match status" value="1"/>
</dbReference>
<dbReference type="GO" id="GO:0003824">
    <property type="term" value="F:catalytic activity"/>
    <property type="evidence" value="ECO:0007669"/>
    <property type="project" value="UniProtKB-KW"/>
</dbReference>
<dbReference type="InterPro" id="IPR041577">
    <property type="entry name" value="RT_RNaseH_2"/>
</dbReference>
<dbReference type="CDD" id="cd09274">
    <property type="entry name" value="RNase_HI_RT_Ty3"/>
    <property type="match status" value="1"/>
</dbReference>
<protein>
    <recommendedName>
        <fullName evidence="2">Reverse transcriptase/retrotransposon-derived protein RNase H-like domain-containing protein</fullName>
    </recommendedName>
</protein>
<gene>
    <name evidence="3" type="ORF">CgunFtcFv8_004686</name>
</gene>
<organism evidence="3 4">
    <name type="scientific">Champsocephalus gunnari</name>
    <name type="common">Mackerel icefish</name>
    <dbReference type="NCBI Taxonomy" id="52237"/>
    <lineage>
        <taxon>Eukaryota</taxon>
        <taxon>Metazoa</taxon>
        <taxon>Chordata</taxon>
        <taxon>Craniata</taxon>
        <taxon>Vertebrata</taxon>
        <taxon>Euteleostomi</taxon>
        <taxon>Actinopterygii</taxon>
        <taxon>Neopterygii</taxon>
        <taxon>Teleostei</taxon>
        <taxon>Neoteleostei</taxon>
        <taxon>Acanthomorphata</taxon>
        <taxon>Eupercaria</taxon>
        <taxon>Perciformes</taxon>
        <taxon>Notothenioidei</taxon>
        <taxon>Channichthyidae</taxon>
        <taxon>Champsocephalus</taxon>
    </lineage>
</organism>
<dbReference type="Pfam" id="PF17919">
    <property type="entry name" value="RT_RNaseH_2"/>
    <property type="match status" value="1"/>
</dbReference>
<dbReference type="Proteomes" id="UP001331515">
    <property type="component" value="Unassembled WGS sequence"/>
</dbReference>
<evidence type="ECO:0000313" key="4">
    <source>
        <dbReference type="Proteomes" id="UP001331515"/>
    </source>
</evidence>
<evidence type="ECO:0000256" key="1">
    <source>
        <dbReference type="ARBA" id="ARBA00023268"/>
    </source>
</evidence>
<dbReference type="Gene3D" id="3.30.70.270">
    <property type="match status" value="2"/>
</dbReference>
<dbReference type="InterPro" id="IPR043502">
    <property type="entry name" value="DNA/RNA_pol_sf"/>
</dbReference>
<dbReference type="InterPro" id="IPR050951">
    <property type="entry name" value="Retrovirus_Pol_polyprotein"/>
</dbReference>